<dbReference type="Proteomes" id="UP000196573">
    <property type="component" value="Unassembled WGS sequence"/>
</dbReference>
<gene>
    <name evidence="2" type="ORF">EHSB41UT_00871</name>
</gene>
<evidence type="ECO:0000313" key="3">
    <source>
        <dbReference type="Proteomes" id="UP000196573"/>
    </source>
</evidence>
<dbReference type="EMBL" id="FWPT01000002">
    <property type="protein sequence ID" value="SMA38475.1"/>
    <property type="molecule type" value="Genomic_DNA"/>
</dbReference>
<feature type="transmembrane region" description="Helical" evidence="1">
    <location>
        <begin position="25"/>
        <end position="44"/>
    </location>
</feature>
<name>A0A1X7AG57_9GAMM</name>
<dbReference type="AlphaFoldDB" id="A0A1X7AG57"/>
<sequence>MQEKSIYRAIYLAIDYFLNFKHKTLVLILIFSVPPAIAVITPFGELPDSIYLRVYSKTRVSPSAHFALSQEVDNGDIQWEMTMLSRYEQHLLRKGTISSEQLYALHDEYNTQPPMHITPELLPMALLVPYIPSHEKTFEKIKPKEISQEEQEERGPAVVQLMAGFTTASSRTWENILLKPVDPQTSEDFRPAEKLMFQDLTSIPLKLAGYRVNEHSTEPPSSQITVKLRPESDNEEISLEGVNDIQVTLYNGKFPFELSATVCFSGSCTNSYMMMFPERDDIAPLTLPLSAAASEPITPMTSTYVYPPPSPPRPQRNSIVPACFSCCCGRSGQAEITYGASVSASSKN</sequence>
<keyword evidence="3" id="KW-1185">Reference proteome</keyword>
<keyword evidence="1" id="KW-0472">Membrane</keyword>
<accession>A0A1X7AG57</accession>
<keyword evidence="1" id="KW-1133">Transmembrane helix</keyword>
<proteinExistence type="predicted"/>
<reference evidence="2 3" key="1">
    <citation type="submission" date="2017-03" db="EMBL/GenBank/DDBJ databases">
        <authorList>
            <person name="Afonso C.L."/>
            <person name="Miller P.J."/>
            <person name="Scott M.A."/>
            <person name="Spackman E."/>
            <person name="Goraichik I."/>
            <person name="Dimitrov K.M."/>
            <person name="Suarez D.L."/>
            <person name="Swayne D.E."/>
        </authorList>
    </citation>
    <scope>NUCLEOTIDE SEQUENCE [LARGE SCALE GENOMIC DNA]</scope>
    <source>
        <strain evidence="2">SB41UT1</strain>
    </source>
</reference>
<evidence type="ECO:0000256" key="1">
    <source>
        <dbReference type="SAM" id="Phobius"/>
    </source>
</evidence>
<protein>
    <submittedName>
        <fullName evidence="2">Uncharacterized protein</fullName>
    </submittedName>
</protein>
<organism evidence="2 3">
    <name type="scientific">Parendozoicomonas haliclonae</name>
    <dbReference type="NCBI Taxonomy" id="1960125"/>
    <lineage>
        <taxon>Bacteria</taxon>
        <taxon>Pseudomonadati</taxon>
        <taxon>Pseudomonadota</taxon>
        <taxon>Gammaproteobacteria</taxon>
        <taxon>Oceanospirillales</taxon>
        <taxon>Endozoicomonadaceae</taxon>
        <taxon>Parendozoicomonas</taxon>
    </lineage>
</organism>
<keyword evidence="1" id="KW-0812">Transmembrane</keyword>
<evidence type="ECO:0000313" key="2">
    <source>
        <dbReference type="EMBL" id="SMA38475.1"/>
    </source>
</evidence>